<proteinExistence type="predicted"/>
<gene>
    <name evidence="1" type="ORF">NIES37_33330</name>
</gene>
<dbReference type="Proteomes" id="UP000218785">
    <property type="component" value="Chromosome"/>
</dbReference>
<name>A0A1Z4N137_9CYAN</name>
<dbReference type="AlphaFoldDB" id="A0A1Z4N137"/>
<organism evidence="1 2">
    <name type="scientific">Tolypothrix tenuis PCC 7101</name>
    <dbReference type="NCBI Taxonomy" id="231146"/>
    <lineage>
        <taxon>Bacteria</taxon>
        <taxon>Bacillati</taxon>
        <taxon>Cyanobacteriota</taxon>
        <taxon>Cyanophyceae</taxon>
        <taxon>Nostocales</taxon>
        <taxon>Tolypothrichaceae</taxon>
        <taxon>Tolypothrix</taxon>
    </lineage>
</organism>
<keyword evidence="2" id="KW-1185">Reference proteome</keyword>
<protein>
    <submittedName>
        <fullName evidence="1">Uncharacterized protein</fullName>
    </submittedName>
</protein>
<dbReference type="EMBL" id="AP018248">
    <property type="protein sequence ID" value="BAY99351.1"/>
    <property type="molecule type" value="Genomic_DNA"/>
</dbReference>
<evidence type="ECO:0000313" key="1">
    <source>
        <dbReference type="EMBL" id="BAY99351.1"/>
    </source>
</evidence>
<sequence>MRINKQSQNLLVKLLLLDKAQDYTFGKIQNDDLNTNYLKLNNRSKLINALAMAS</sequence>
<evidence type="ECO:0000313" key="2">
    <source>
        <dbReference type="Proteomes" id="UP000218785"/>
    </source>
</evidence>
<dbReference type="KEGG" id="ttq:NIES37_33330"/>
<accession>A0A1Z4N137</accession>
<reference evidence="1 2" key="1">
    <citation type="submission" date="2017-06" db="EMBL/GenBank/DDBJ databases">
        <title>Genome sequencing of cyanobaciteial culture collection at National Institute for Environmental Studies (NIES).</title>
        <authorList>
            <person name="Hirose Y."/>
            <person name="Shimura Y."/>
            <person name="Fujisawa T."/>
            <person name="Nakamura Y."/>
            <person name="Kawachi M."/>
        </authorList>
    </citation>
    <scope>NUCLEOTIDE SEQUENCE [LARGE SCALE GENOMIC DNA]</scope>
    <source>
        <strain evidence="1 2">NIES-37</strain>
    </source>
</reference>